<organism evidence="6">
    <name type="scientific">Cyanothece sp. (strain PCC 7425 / ATCC 29141)</name>
    <dbReference type="NCBI Taxonomy" id="395961"/>
    <lineage>
        <taxon>Bacteria</taxon>
        <taxon>Bacillati</taxon>
        <taxon>Cyanobacteriota</taxon>
        <taxon>Cyanophyceae</taxon>
        <taxon>Gomontiellales</taxon>
        <taxon>Cyanothecaceae</taxon>
        <taxon>Cyanothece</taxon>
    </lineage>
</organism>
<keyword evidence="2" id="KW-0378">Hydrolase</keyword>
<dbReference type="FunFam" id="2.40.50.140:FF:000408">
    <property type="entry name" value="Ribonuclease R"/>
    <property type="match status" value="1"/>
</dbReference>
<dbReference type="Pfam" id="PF00773">
    <property type="entry name" value="RNB"/>
    <property type="match status" value="1"/>
</dbReference>
<dbReference type="PANTHER" id="PTHR23355">
    <property type="entry name" value="RIBONUCLEASE"/>
    <property type="match status" value="1"/>
</dbReference>
<evidence type="ECO:0000256" key="3">
    <source>
        <dbReference type="ARBA" id="ARBA00022839"/>
    </source>
</evidence>
<evidence type="ECO:0000256" key="1">
    <source>
        <dbReference type="ARBA" id="ARBA00022722"/>
    </source>
</evidence>
<dbReference type="InterPro" id="IPR012340">
    <property type="entry name" value="NA-bd_OB-fold"/>
</dbReference>
<dbReference type="SMART" id="SM00316">
    <property type="entry name" value="S1"/>
    <property type="match status" value="2"/>
</dbReference>
<name>B8HK63_CYAP4</name>
<dbReference type="SMART" id="SM00955">
    <property type="entry name" value="RNB"/>
    <property type="match status" value="1"/>
</dbReference>
<accession>B8HK63</accession>
<dbReference type="InterPro" id="IPR001900">
    <property type="entry name" value="RNase_II/R"/>
</dbReference>
<dbReference type="GO" id="GO:0004540">
    <property type="term" value="F:RNA nuclease activity"/>
    <property type="evidence" value="ECO:0007669"/>
    <property type="project" value="InterPro"/>
</dbReference>
<dbReference type="GO" id="GO:0006402">
    <property type="term" value="P:mRNA catabolic process"/>
    <property type="evidence" value="ECO:0007669"/>
    <property type="project" value="TreeGrafter"/>
</dbReference>
<dbReference type="GO" id="GO:0004527">
    <property type="term" value="F:exonuclease activity"/>
    <property type="evidence" value="ECO:0007669"/>
    <property type="project" value="UniProtKB-KW"/>
</dbReference>
<dbReference type="OrthoDB" id="9764149at2"/>
<evidence type="ECO:0000256" key="4">
    <source>
        <dbReference type="SAM" id="MobiDB-lite"/>
    </source>
</evidence>
<reference evidence="6" key="1">
    <citation type="submission" date="2009-01" db="EMBL/GenBank/DDBJ databases">
        <title>Complete sequence of chromosome Cyanothece sp. PCC 7425.</title>
        <authorList>
            <consortium name="US DOE Joint Genome Institute"/>
            <person name="Lucas S."/>
            <person name="Copeland A."/>
            <person name="Lapidus A."/>
            <person name="Glavina del Rio T."/>
            <person name="Dalin E."/>
            <person name="Tice H."/>
            <person name="Bruce D."/>
            <person name="Goodwin L."/>
            <person name="Pitluck S."/>
            <person name="Sims D."/>
            <person name="Meineke L."/>
            <person name="Brettin T."/>
            <person name="Detter J.C."/>
            <person name="Han C."/>
            <person name="Larimer F."/>
            <person name="Land M."/>
            <person name="Hauser L."/>
            <person name="Kyrpides N."/>
            <person name="Ovchinnikova G."/>
            <person name="Liberton M."/>
            <person name="Stoeckel J."/>
            <person name="Banerjee A."/>
            <person name="Singh A."/>
            <person name="Page L."/>
            <person name="Sato H."/>
            <person name="Zhao L."/>
            <person name="Sherman L."/>
            <person name="Pakrasi H."/>
            <person name="Richardson P."/>
        </authorList>
    </citation>
    <scope>NUCLEOTIDE SEQUENCE</scope>
    <source>
        <strain evidence="6">PCC 7425</strain>
    </source>
</reference>
<dbReference type="STRING" id="395961.Cyan7425_4503"/>
<dbReference type="Gene3D" id="2.40.50.140">
    <property type="entry name" value="Nucleic acid-binding proteins"/>
    <property type="match status" value="2"/>
</dbReference>
<dbReference type="GO" id="GO:0003723">
    <property type="term" value="F:RNA binding"/>
    <property type="evidence" value="ECO:0007669"/>
    <property type="project" value="InterPro"/>
</dbReference>
<dbReference type="CDD" id="cd04471">
    <property type="entry name" value="S1_RNase_R"/>
    <property type="match status" value="1"/>
</dbReference>
<keyword evidence="1" id="KW-0540">Nuclease</keyword>
<dbReference type="SMART" id="SM00357">
    <property type="entry name" value="CSP"/>
    <property type="match status" value="1"/>
</dbReference>
<dbReference type="InterPro" id="IPR011129">
    <property type="entry name" value="CSD"/>
</dbReference>
<dbReference type="PANTHER" id="PTHR23355:SF9">
    <property type="entry name" value="DIS3-LIKE EXONUCLEASE 2"/>
    <property type="match status" value="1"/>
</dbReference>
<sequence length="764" mass="85400">MELSIKNLLDNFADDKLVAPKVLEKKMGCEDDPANLHQLQIALDALERVGILVKERGKYRRVKDENLVEGKLRCSSKGFCFAIQDDDSSEDIYIRESQLSNAWNGDRVLVQVTKEGRRRRSPEGEVRLILERGNPSVLARVRRLEQGWRGKPLDDRLLFELELLPSEAVTDLELAEEQLVHVEIVRYPLGQYPPLGKITQILGNDAQSAADTELVCCKYGLNRNFSEAVRTVAASLPSKLKKTDLKNRLDLRSLLTLAITDELPGSAFVDAAFSLVQTPTGDWQLGVHIADVSHYVTPDSPLDREASRRGTTICLRGVTLPLLPESPLGFVPDQERLAVSLLVTLNGAGEVLEYELQPSVIQVDQILNSAQVQAILTPGEASPEMPPAVTEEVTQLARLSQALHQQRFQRGGFEISLAQAYLHTYDDEGLLPALTVTPAAIAHSLVAEFLLLANQTIISHLQTLGVPAVYRVQSPPELYDVQELIKLTGNLGIPLSLSQEDTVQPQDYQNFIRQLATSDVAPLLMELLLETLKPASDSAVSGPHFSLASVQGYGHFTAPLRRYTDILNHRVLHAIFTEGRDRRSSRSKEQVNLRHSSAVGEISWNVLPPEIQRELESAITLHLPHLQEREKVALQVMKDLDGLMKVKQMQERTGEVFRGLITGIQSYGFFVELEELMVEGLVHVSSLRDDWYEYRSRQQTLIGRKNRRQYRLGDRVEVQVKNVDYYRQQIDLVVVGGGSEATEEDLEEPGVGPETPSNMEAELE</sequence>
<dbReference type="Pfam" id="PF08206">
    <property type="entry name" value="OB_RNB"/>
    <property type="match status" value="1"/>
</dbReference>
<evidence type="ECO:0000313" key="6">
    <source>
        <dbReference type="EMBL" id="ACL46813.1"/>
    </source>
</evidence>
<evidence type="ECO:0000256" key="2">
    <source>
        <dbReference type="ARBA" id="ARBA00022801"/>
    </source>
</evidence>
<keyword evidence="3" id="KW-0269">Exonuclease</keyword>
<feature type="domain" description="S1 motif" evidence="5">
    <location>
        <begin position="654"/>
        <end position="735"/>
    </location>
</feature>
<dbReference type="InterPro" id="IPR013223">
    <property type="entry name" value="RNase_B_OB_dom"/>
</dbReference>
<protein>
    <submittedName>
        <fullName evidence="6">VacB and RNase II family 3'-5' exoribonuclease</fullName>
    </submittedName>
</protein>
<dbReference type="KEGG" id="cyn:Cyan7425_4503"/>
<dbReference type="InterPro" id="IPR040476">
    <property type="entry name" value="CSD2"/>
</dbReference>
<gene>
    <name evidence="6" type="ordered locus">Cyan7425_4503</name>
</gene>
<dbReference type="InterPro" id="IPR003029">
    <property type="entry name" value="S1_domain"/>
</dbReference>
<evidence type="ECO:0000259" key="5">
    <source>
        <dbReference type="PROSITE" id="PS50126"/>
    </source>
</evidence>
<dbReference type="InterPro" id="IPR050180">
    <property type="entry name" value="RNR_Ribonuclease"/>
</dbReference>
<dbReference type="PROSITE" id="PS50126">
    <property type="entry name" value="S1"/>
    <property type="match status" value="1"/>
</dbReference>
<dbReference type="EMBL" id="CP001344">
    <property type="protein sequence ID" value="ACL46813.1"/>
    <property type="molecule type" value="Genomic_DNA"/>
</dbReference>
<dbReference type="eggNOG" id="COG0557">
    <property type="taxonomic scope" value="Bacteria"/>
</dbReference>
<dbReference type="AlphaFoldDB" id="B8HK63"/>
<feature type="region of interest" description="Disordered" evidence="4">
    <location>
        <begin position="739"/>
        <end position="764"/>
    </location>
</feature>
<dbReference type="Pfam" id="PF00575">
    <property type="entry name" value="S1"/>
    <property type="match status" value="1"/>
</dbReference>
<proteinExistence type="predicted"/>
<dbReference type="HOGENOM" id="CLU_002333_7_3_3"/>
<dbReference type="SUPFAM" id="SSF50249">
    <property type="entry name" value="Nucleic acid-binding proteins"/>
    <property type="match status" value="3"/>
</dbReference>
<dbReference type="Pfam" id="PF17876">
    <property type="entry name" value="CSD2"/>
    <property type="match status" value="1"/>
</dbReference>
<dbReference type="GO" id="GO:0005829">
    <property type="term" value="C:cytosol"/>
    <property type="evidence" value="ECO:0007669"/>
    <property type="project" value="TreeGrafter"/>
</dbReference>